<dbReference type="EMBL" id="LBUU01000008">
    <property type="protein sequence ID" value="KKQ69943.1"/>
    <property type="molecule type" value="Genomic_DNA"/>
</dbReference>
<protein>
    <submittedName>
        <fullName evidence="2">Uncharacterized protein</fullName>
    </submittedName>
</protein>
<comment type="caution">
    <text evidence="2">The sequence shown here is derived from an EMBL/GenBank/DDBJ whole genome shotgun (WGS) entry which is preliminary data.</text>
</comment>
<name>A0A0G0JQS8_9BACT</name>
<evidence type="ECO:0000256" key="1">
    <source>
        <dbReference type="SAM" id="Phobius"/>
    </source>
</evidence>
<evidence type="ECO:0000313" key="2">
    <source>
        <dbReference type="EMBL" id="KKQ69943.1"/>
    </source>
</evidence>
<gene>
    <name evidence="2" type="ORF">US91_C0008G0063</name>
</gene>
<accession>A0A0G0JQS8</accession>
<dbReference type="Proteomes" id="UP000034022">
    <property type="component" value="Unassembled WGS sequence"/>
</dbReference>
<proteinExistence type="predicted"/>
<keyword evidence="1" id="KW-0472">Membrane</keyword>
<sequence length="228" mass="24708">MHINKNIIHKELKISLLFFIIIIFFSFLITLFPVSLSQIANALTGNYSKNAGDTLGINDWNNLDNDFLAKSGDTMQGDLSMGNRKISDLANPTNNGDAVNKGTLDTAIAGVVSNSLGIRDGVGDLKVFCGRTLPGATNWIQGAQGKYVDIDISAGDFAEGSMPYVFTTIGGLGMQWVSRGATSISATNSATLNNLDDIFRVYILDDNGVDWGTFISRGWYVNWCTFGR</sequence>
<keyword evidence="1" id="KW-0812">Transmembrane</keyword>
<feature type="transmembrane region" description="Helical" evidence="1">
    <location>
        <begin position="12"/>
        <end position="34"/>
    </location>
</feature>
<evidence type="ECO:0000313" key="3">
    <source>
        <dbReference type="Proteomes" id="UP000034022"/>
    </source>
</evidence>
<reference evidence="2 3" key="1">
    <citation type="journal article" date="2015" name="Nature">
        <title>rRNA introns, odd ribosomes, and small enigmatic genomes across a large radiation of phyla.</title>
        <authorList>
            <person name="Brown C.T."/>
            <person name="Hug L.A."/>
            <person name="Thomas B.C."/>
            <person name="Sharon I."/>
            <person name="Castelle C.J."/>
            <person name="Singh A."/>
            <person name="Wilkins M.J."/>
            <person name="Williams K.H."/>
            <person name="Banfield J.F."/>
        </authorList>
    </citation>
    <scope>NUCLEOTIDE SEQUENCE [LARGE SCALE GENOMIC DNA]</scope>
</reference>
<dbReference type="AlphaFoldDB" id="A0A0G0JQS8"/>
<organism evidence="2 3">
    <name type="scientific">Candidatus Falkowbacteria bacterium GW2011_GWE1_38_31</name>
    <dbReference type="NCBI Taxonomy" id="1618638"/>
    <lineage>
        <taxon>Bacteria</taxon>
        <taxon>Candidatus Falkowiibacteriota</taxon>
    </lineage>
</organism>
<keyword evidence="1" id="KW-1133">Transmembrane helix</keyword>